<feature type="compositionally biased region" description="Basic and acidic residues" evidence="1">
    <location>
        <begin position="862"/>
        <end position="872"/>
    </location>
</feature>
<comment type="caution">
    <text evidence="2">The sequence shown here is derived from an EMBL/GenBank/DDBJ whole genome shotgun (WGS) entry which is preliminary data.</text>
</comment>
<feature type="region of interest" description="Disordered" evidence="1">
    <location>
        <begin position="794"/>
        <end position="880"/>
    </location>
</feature>
<organism evidence="2 3">
    <name type="scientific">Puccinia striiformis f. sp. tritici PST-78</name>
    <dbReference type="NCBI Taxonomy" id="1165861"/>
    <lineage>
        <taxon>Eukaryota</taxon>
        <taxon>Fungi</taxon>
        <taxon>Dikarya</taxon>
        <taxon>Basidiomycota</taxon>
        <taxon>Pucciniomycotina</taxon>
        <taxon>Pucciniomycetes</taxon>
        <taxon>Pucciniales</taxon>
        <taxon>Pucciniaceae</taxon>
        <taxon>Puccinia</taxon>
    </lineage>
</organism>
<dbReference type="Proteomes" id="UP000054564">
    <property type="component" value="Unassembled WGS sequence"/>
</dbReference>
<dbReference type="AlphaFoldDB" id="A0A0L0V2L2"/>
<feature type="compositionally biased region" description="Polar residues" evidence="1">
    <location>
        <begin position="94"/>
        <end position="107"/>
    </location>
</feature>
<evidence type="ECO:0000313" key="2">
    <source>
        <dbReference type="EMBL" id="KNE93512.1"/>
    </source>
</evidence>
<dbReference type="EMBL" id="AJIL01000136">
    <property type="protein sequence ID" value="KNE93512.1"/>
    <property type="molecule type" value="Genomic_DNA"/>
</dbReference>
<feature type="compositionally biased region" description="Basic residues" evidence="1">
    <location>
        <begin position="83"/>
        <end position="93"/>
    </location>
</feature>
<feature type="compositionally biased region" description="Acidic residues" evidence="1">
    <location>
        <begin position="801"/>
        <end position="812"/>
    </location>
</feature>
<keyword evidence="3" id="KW-1185">Reference proteome</keyword>
<evidence type="ECO:0000313" key="3">
    <source>
        <dbReference type="Proteomes" id="UP000054564"/>
    </source>
</evidence>
<evidence type="ECO:0000256" key="1">
    <source>
        <dbReference type="SAM" id="MobiDB-lite"/>
    </source>
</evidence>
<feature type="region of interest" description="Disordered" evidence="1">
    <location>
        <begin position="30"/>
        <end position="120"/>
    </location>
</feature>
<feature type="compositionally biased region" description="Low complexity" evidence="1">
    <location>
        <begin position="60"/>
        <end position="73"/>
    </location>
</feature>
<proteinExistence type="predicted"/>
<gene>
    <name evidence="2" type="ORF">PSTG_13139</name>
</gene>
<dbReference type="STRING" id="1165861.A0A0L0V2L2"/>
<protein>
    <submittedName>
        <fullName evidence="2">Uncharacterized protein</fullName>
    </submittedName>
</protein>
<name>A0A0L0V2L2_9BASI</name>
<sequence>MSDNVNTPNFSAEQMAMMSMMKNLLAENNQLLESKFETKQSRSTSNSNPQQPIKRPSPNKSVPASKKSTSSSKNLAPADRRHAAMKKTLKKKNLQTPSDQNSPNSQPRGKGKASDTQRGPHQMFLEDYPEDFLSTKDCVFAHIRLLWGMIETASVPPAANPELVQQFCARFTDISQFNAFAEESAASGSVADSDISMLQDARAGAIKVGKHLVHIDDNAVRYIHAYLGKLGIRVWGPNLFKGPESIYNSACRMAAINTLQQVASSGVYNFMNFNRKYLTETGLFIRTYNHFVHHLLKKRFDAEVKNPGAYQAVVLAKNSGTNRSRLAFKRQTFASSKGFPRRYQDILKETNAHSDDEWDPEAKCWTIKTLGYRSTAGNIFMRRLDEVMQNSKAAGVSAASRKRIRRLPKEPVLSSFTKAPKSLALDFYSRRWLQKLQITEQLSHPDITKECVFAHIRLLWGMIETVSVPPAANPELFQQFCARFTDISQFNVFAEESAASDISMLQDAKAGAIKVGKHLVHIDDNAVRYIHAYLGKLGIRVWGPNLFEGPESIYNSACRMAAINTLQQVASSGAYNFMNFNRKYLTETGLFIRTYNHFVQHLLKKRFDAEVKNPGAYQAVVLAKNSGTNRIFPRRYQDILKETNAHSDDEWDPEAKCWTIKTLGYRSTAGNIFIRRLDEVVQNSKAAGVSAASRKRIRRLPKEPVLSSFTKAPKSLALDFYSRRWLQKLQITEQLSHPDITKVAFLPDPTRSLWPTNNPAHDPLETMKDNQFSKKFLPDILERYNLSDPARKEEFQHVGDGEELADDEEEENNGSVEDVAEPVESPYLAEGDWVNHDISESEDDYNVEGPEDAGEDEEEEDKDKARAGRYDEAVEDNTMT</sequence>
<reference evidence="3" key="1">
    <citation type="submission" date="2014-03" db="EMBL/GenBank/DDBJ databases">
        <title>The Genome Sequence of Puccinia striiformis f. sp. tritici PST-78.</title>
        <authorList>
            <consortium name="The Broad Institute Genome Sequencing Platform"/>
            <person name="Cuomo C."/>
            <person name="Hulbert S."/>
            <person name="Chen X."/>
            <person name="Walker B."/>
            <person name="Young S.K."/>
            <person name="Zeng Q."/>
            <person name="Gargeya S."/>
            <person name="Fitzgerald M."/>
            <person name="Haas B."/>
            <person name="Abouelleil A."/>
            <person name="Alvarado L."/>
            <person name="Arachchi H.M."/>
            <person name="Berlin A.M."/>
            <person name="Chapman S.B."/>
            <person name="Goldberg J."/>
            <person name="Griggs A."/>
            <person name="Gujja S."/>
            <person name="Hansen M."/>
            <person name="Howarth C."/>
            <person name="Imamovic A."/>
            <person name="Larimer J."/>
            <person name="McCowan C."/>
            <person name="Montmayeur A."/>
            <person name="Murphy C."/>
            <person name="Neiman D."/>
            <person name="Pearson M."/>
            <person name="Priest M."/>
            <person name="Roberts A."/>
            <person name="Saif S."/>
            <person name="Shea T."/>
            <person name="Sisk P."/>
            <person name="Sykes S."/>
            <person name="Wortman J."/>
            <person name="Nusbaum C."/>
            <person name="Birren B."/>
        </authorList>
    </citation>
    <scope>NUCLEOTIDE SEQUENCE [LARGE SCALE GENOMIC DNA]</scope>
    <source>
        <strain evidence="3">race PST-78</strain>
    </source>
</reference>
<feature type="compositionally biased region" description="Polar residues" evidence="1">
    <location>
        <begin position="41"/>
        <end position="51"/>
    </location>
</feature>
<accession>A0A0L0V2L2</accession>
<feature type="compositionally biased region" description="Acidic residues" evidence="1">
    <location>
        <begin position="840"/>
        <end position="861"/>
    </location>
</feature>